<reference evidence="1 2" key="1">
    <citation type="journal article" date="2018" name="Sci. Rep.">
        <title>Genomic signatures of local adaptation to the degree of environmental predictability in rotifers.</title>
        <authorList>
            <person name="Franch-Gras L."/>
            <person name="Hahn C."/>
            <person name="Garcia-Roger E.M."/>
            <person name="Carmona M.J."/>
            <person name="Serra M."/>
            <person name="Gomez A."/>
        </authorList>
    </citation>
    <scope>NUCLEOTIDE SEQUENCE [LARGE SCALE GENOMIC DNA]</scope>
    <source>
        <strain evidence="1">HYR1</strain>
    </source>
</reference>
<proteinExistence type="predicted"/>
<organism evidence="1 2">
    <name type="scientific">Brachionus plicatilis</name>
    <name type="common">Marine rotifer</name>
    <name type="synonym">Brachionus muelleri</name>
    <dbReference type="NCBI Taxonomy" id="10195"/>
    <lineage>
        <taxon>Eukaryota</taxon>
        <taxon>Metazoa</taxon>
        <taxon>Spiralia</taxon>
        <taxon>Gnathifera</taxon>
        <taxon>Rotifera</taxon>
        <taxon>Eurotatoria</taxon>
        <taxon>Monogononta</taxon>
        <taxon>Pseudotrocha</taxon>
        <taxon>Ploima</taxon>
        <taxon>Brachionidae</taxon>
        <taxon>Brachionus</taxon>
    </lineage>
</organism>
<evidence type="ECO:0000313" key="1">
    <source>
        <dbReference type="EMBL" id="RNA12046.1"/>
    </source>
</evidence>
<dbReference type="Proteomes" id="UP000276133">
    <property type="component" value="Unassembled WGS sequence"/>
</dbReference>
<accession>A0A3M7QKS6</accession>
<dbReference type="EMBL" id="REGN01005777">
    <property type="protein sequence ID" value="RNA12046.1"/>
    <property type="molecule type" value="Genomic_DNA"/>
</dbReference>
<keyword evidence="2" id="KW-1185">Reference proteome</keyword>
<comment type="caution">
    <text evidence="1">The sequence shown here is derived from an EMBL/GenBank/DDBJ whole genome shotgun (WGS) entry which is preliminary data.</text>
</comment>
<dbReference type="InterPro" id="IPR027417">
    <property type="entry name" value="P-loop_NTPase"/>
</dbReference>
<name>A0A3M7QKS6_BRAPC</name>
<dbReference type="SUPFAM" id="SSF52540">
    <property type="entry name" value="P-loop containing nucleoside triphosphate hydrolases"/>
    <property type="match status" value="1"/>
</dbReference>
<evidence type="ECO:0000313" key="2">
    <source>
        <dbReference type="Proteomes" id="UP000276133"/>
    </source>
</evidence>
<protein>
    <submittedName>
        <fullName evidence="1">Uncharacterized protein</fullName>
    </submittedName>
</protein>
<sequence length="509" mass="60389">MIDEDAGHKKKASNYYFFRLVIDKDLISRDFIFNNLKAFDIKKNVVRPFRLVVDIQTQCDYYLKEINVNGEIIFNDQVMVFMEFLELKFKFGFEWIACNRWSSTLKQRFKDRQMKFLGVSFSDFDEEIGTWLWAQQYEKFGAPAIDDIHFSSKSKEKRKNMLDTIKRLRDLKKKQPKYRLLRPLIVKKKFDDWRDSVIEWWNEWTQNPYSPKRPQLYLFGKSDSGKTSFIVALLSVYSHQIFMPDKGKYEWQDWNPYQYTHVIIDEMNLQEYNKNTWKQVVAGEAFQTSVKHKESERKLVQCPMIFISNHLPEPFPGMETRLKIVECDEKSVFISDINEYLTWDFSIKEEDLPLQPDRMEIHPFDYVRWETEPKSHLEKFSDSGFLPETPATSRDFDKMSTNSVLTVPKTPRRTLDIDERSESSSFSSCSAVSKRTISEEIVNELFDLSNVESTPVHKRKKISRALFTLAKKWQVKTSELTDSDEHDNEVDGEIFNILTDLIDDVQENQ</sequence>
<dbReference type="AlphaFoldDB" id="A0A3M7QKS6"/>
<gene>
    <name evidence="1" type="ORF">BpHYR1_036275</name>
</gene>
<dbReference type="Gene3D" id="3.40.50.300">
    <property type="entry name" value="P-loop containing nucleotide triphosphate hydrolases"/>
    <property type="match status" value="1"/>
</dbReference>
<dbReference type="OrthoDB" id="7416463at2759"/>